<comment type="caution">
    <text evidence="2">The sequence shown here is derived from an EMBL/GenBank/DDBJ whole genome shotgun (WGS) entry which is preliminary data.</text>
</comment>
<proteinExistence type="predicted"/>
<dbReference type="PANTHER" id="PTHR42060:SF1">
    <property type="entry name" value="NHL REPEAT-CONTAINING PROTEIN"/>
    <property type="match status" value="1"/>
</dbReference>
<dbReference type="InterPro" id="IPR052998">
    <property type="entry name" value="Hetero-Diels-Alderase-like"/>
</dbReference>
<organism evidence="2 3">
    <name type="scientific">Hyphodiscus hymeniophilus</name>
    <dbReference type="NCBI Taxonomy" id="353542"/>
    <lineage>
        <taxon>Eukaryota</taxon>
        <taxon>Fungi</taxon>
        <taxon>Dikarya</taxon>
        <taxon>Ascomycota</taxon>
        <taxon>Pezizomycotina</taxon>
        <taxon>Leotiomycetes</taxon>
        <taxon>Helotiales</taxon>
        <taxon>Hyphodiscaceae</taxon>
        <taxon>Hyphodiscus</taxon>
    </lineage>
</organism>
<accession>A0A9P6VD54</accession>
<evidence type="ECO:0008006" key="4">
    <source>
        <dbReference type="Google" id="ProtNLM"/>
    </source>
</evidence>
<dbReference type="AlphaFoldDB" id="A0A9P6VD54"/>
<dbReference type="InterPro" id="IPR011042">
    <property type="entry name" value="6-blade_b-propeller_TolB-like"/>
</dbReference>
<dbReference type="Proteomes" id="UP000785200">
    <property type="component" value="Unassembled WGS sequence"/>
</dbReference>
<dbReference type="Gene3D" id="2.120.10.30">
    <property type="entry name" value="TolB, C-terminal domain"/>
    <property type="match status" value="1"/>
</dbReference>
<evidence type="ECO:0000313" key="2">
    <source>
        <dbReference type="EMBL" id="KAG0645186.1"/>
    </source>
</evidence>
<name>A0A9P6VD54_9HELO</name>
<keyword evidence="1" id="KW-0732">Signal</keyword>
<evidence type="ECO:0000313" key="3">
    <source>
        <dbReference type="Proteomes" id="UP000785200"/>
    </source>
</evidence>
<sequence length="351" mass="38068">MNLNLLFLGYFITQIPPLTARSTHIPYPPLPYQVLHEFSDPTWVENLAVRTNGQLLLNILTAPEMYLLDPVVSGVPDLIFTFPEALGLGGIVELQTDIFYVNTGNFTLQTGSVNGSAIVWRVDMRQVGRGDLNKVVVEKVVEMPEALTLNGMDVLSRTESGGILLIADSGLGVLWKLDVTTKEYSTILALPEMKSPPPPSLQNGLDGIRVRDGFLYFTNNEGDTFSRVLIDTQGHAVGPTQSIAFPFGDDFAFDSKGNIWVTSDQGDRVIVLEAGRAYVNATVEGSSTQLTAVAGVTACKFGRSVATMHLLYASTNGGLSNPINGTLTEGGQVLAIDTSSFKFEEMDRTRM</sequence>
<keyword evidence="3" id="KW-1185">Reference proteome</keyword>
<dbReference type="EMBL" id="VNKQ01000020">
    <property type="protein sequence ID" value="KAG0645186.1"/>
    <property type="molecule type" value="Genomic_DNA"/>
</dbReference>
<dbReference type="OrthoDB" id="9977941at2759"/>
<reference evidence="2" key="1">
    <citation type="submission" date="2019-07" db="EMBL/GenBank/DDBJ databases">
        <title>Hyphodiscus hymeniophilus genome sequencing and assembly.</title>
        <authorList>
            <person name="Kramer G."/>
            <person name="Nodwell J."/>
        </authorList>
    </citation>
    <scope>NUCLEOTIDE SEQUENCE</scope>
    <source>
        <strain evidence="2">ATCC 34498</strain>
    </source>
</reference>
<feature type="signal peptide" evidence="1">
    <location>
        <begin position="1"/>
        <end position="20"/>
    </location>
</feature>
<dbReference type="PANTHER" id="PTHR42060">
    <property type="entry name" value="NHL REPEAT-CONTAINING PROTEIN-RELATED"/>
    <property type="match status" value="1"/>
</dbReference>
<protein>
    <recommendedName>
        <fullName evidence="4">SMP-30/Gluconolactonase/LRE-like region domain-containing protein</fullName>
    </recommendedName>
</protein>
<feature type="chain" id="PRO_5040210287" description="SMP-30/Gluconolactonase/LRE-like region domain-containing protein" evidence="1">
    <location>
        <begin position="21"/>
        <end position="351"/>
    </location>
</feature>
<evidence type="ECO:0000256" key="1">
    <source>
        <dbReference type="SAM" id="SignalP"/>
    </source>
</evidence>
<dbReference type="SUPFAM" id="SSF63829">
    <property type="entry name" value="Calcium-dependent phosphotriesterase"/>
    <property type="match status" value="1"/>
</dbReference>
<gene>
    <name evidence="2" type="ORF">D0Z07_9233</name>
</gene>